<sequence>MPSHRADTAAPQLRPRPNRSNRSGGTQRRSGSSSARRPIRRPGSSLSAPQVGIAGALGIATIAAPISGAMADPMPQAKVNQISSTVASVSAVNFPAAADAAGIGVKTLKVVTTETVESSTPDLLAAPKTIVVDRASRSGERSVLPGCSGVAVTGAANGQIPDSSLCTLWDSGHRLRADAAVALAKLNIAYKQTFGDDICMTDSYRSLSAQYSVRARKPTLAAVPGTSEHGWGLAVDLCDGVETGSGSRFQWLVDNASDYGWENPEWAKPGNGQYEPWHWEYTAGE</sequence>
<feature type="domain" description="D-alanyl-D-alanine carboxypeptidase-like core" evidence="2">
    <location>
        <begin position="173"/>
        <end position="282"/>
    </location>
</feature>
<comment type="caution">
    <text evidence="3">The sequence shown here is derived from an EMBL/GenBank/DDBJ whole genome shotgun (WGS) entry which is preliminary data.</text>
</comment>
<feature type="compositionally biased region" description="Low complexity" evidence="1">
    <location>
        <begin position="20"/>
        <end position="45"/>
    </location>
</feature>
<dbReference type="PANTHER" id="PTHR34385">
    <property type="entry name" value="D-ALANYL-D-ALANINE CARBOXYPEPTIDASE"/>
    <property type="match status" value="1"/>
</dbReference>
<dbReference type="InterPro" id="IPR003709">
    <property type="entry name" value="VanY-like_core_dom"/>
</dbReference>
<feature type="region of interest" description="Disordered" evidence="1">
    <location>
        <begin position="1"/>
        <end position="47"/>
    </location>
</feature>
<dbReference type="PANTHER" id="PTHR34385:SF1">
    <property type="entry name" value="PEPTIDOGLYCAN L-ALANYL-D-GLUTAMATE ENDOPEPTIDASE CWLK"/>
    <property type="match status" value="1"/>
</dbReference>
<evidence type="ECO:0000256" key="1">
    <source>
        <dbReference type="SAM" id="MobiDB-lite"/>
    </source>
</evidence>
<evidence type="ECO:0000313" key="3">
    <source>
        <dbReference type="EMBL" id="MDP9827458.1"/>
    </source>
</evidence>
<reference evidence="3 4" key="1">
    <citation type="submission" date="2023-07" db="EMBL/GenBank/DDBJ databases">
        <title>Sequencing the genomes of 1000 actinobacteria strains.</title>
        <authorList>
            <person name="Klenk H.-P."/>
        </authorList>
    </citation>
    <scope>NUCLEOTIDE SEQUENCE [LARGE SCALE GENOMIC DNA]</scope>
    <source>
        <strain evidence="3 4">DSM 44388</strain>
    </source>
</reference>
<dbReference type="RefSeq" id="WP_307243514.1">
    <property type="nucleotide sequence ID" value="NZ_JAUSQZ010000001.1"/>
</dbReference>
<dbReference type="EMBL" id="JAUSQZ010000001">
    <property type="protein sequence ID" value="MDP9827458.1"/>
    <property type="molecule type" value="Genomic_DNA"/>
</dbReference>
<dbReference type="Pfam" id="PF02557">
    <property type="entry name" value="VanY"/>
    <property type="match status" value="1"/>
</dbReference>
<accession>A0ABT9P432</accession>
<evidence type="ECO:0000313" key="4">
    <source>
        <dbReference type="Proteomes" id="UP001235712"/>
    </source>
</evidence>
<keyword evidence="4" id="KW-1185">Reference proteome</keyword>
<dbReference type="InterPro" id="IPR009045">
    <property type="entry name" value="Zn_M74/Hedgehog-like"/>
</dbReference>
<dbReference type="SUPFAM" id="SSF55166">
    <property type="entry name" value="Hedgehog/DD-peptidase"/>
    <property type="match status" value="1"/>
</dbReference>
<dbReference type="CDD" id="cd14814">
    <property type="entry name" value="Peptidase_M15"/>
    <property type="match status" value="1"/>
</dbReference>
<dbReference type="Gene3D" id="3.30.1380.10">
    <property type="match status" value="1"/>
</dbReference>
<dbReference type="Proteomes" id="UP001235712">
    <property type="component" value="Unassembled WGS sequence"/>
</dbReference>
<gene>
    <name evidence="3" type="ORF">J2S57_003207</name>
</gene>
<protein>
    <recommendedName>
        <fullName evidence="2">D-alanyl-D-alanine carboxypeptidase-like core domain-containing protein</fullName>
    </recommendedName>
</protein>
<evidence type="ECO:0000259" key="2">
    <source>
        <dbReference type="Pfam" id="PF02557"/>
    </source>
</evidence>
<organism evidence="3 4">
    <name type="scientific">Kineosporia succinea</name>
    <dbReference type="NCBI Taxonomy" id="84632"/>
    <lineage>
        <taxon>Bacteria</taxon>
        <taxon>Bacillati</taxon>
        <taxon>Actinomycetota</taxon>
        <taxon>Actinomycetes</taxon>
        <taxon>Kineosporiales</taxon>
        <taxon>Kineosporiaceae</taxon>
        <taxon>Kineosporia</taxon>
    </lineage>
</organism>
<name>A0ABT9P432_9ACTN</name>
<proteinExistence type="predicted"/>
<dbReference type="InterPro" id="IPR052179">
    <property type="entry name" value="DD-CPase-like"/>
</dbReference>